<comment type="similarity">
    <text evidence="1">Belongs to the ComF/GntX family.</text>
</comment>
<keyword evidence="3" id="KW-0328">Glycosyltransferase</keyword>
<evidence type="ECO:0000256" key="1">
    <source>
        <dbReference type="ARBA" id="ARBA00008007"/>
    </source>
</evidence>
<dbReference type="Proteomes" id="UP001165679">
    <property type="component" value="Unassembled WGS sequence"/>
</dbReference>
<feature type="non-terminal residue" evidence="3">
    <location>
        <position position="1"/>
    </location>
</feature>
<reference evidence="3" key="2">
    <citation type="submission" date="2022-10" db="EMBL/GenBank/DDBJ databases">
        <authorList>
            <person name="Trinh H.N."/>
        </authorList>
    </citation>
    <scope>NUCLEOTIDE SEQUENCE</scope>
    <source>
        <strain evidence="3">RN2-1</strain>
    </source>
</reference>
<dbReference type="GO" id="GO:0016757">
    <property type="term" value="F:glycosyltransferase activity"/>
    <property type="evidence" value="ECO:0007669"/>
    <property type="project" value="UniProtKB-KW"/>
</dbReference>
<name>A0AA41YP34_9PROT</name>
<evidence type="ECO:0000313" key="3">
    <source>
        <dbReference type="EMBL" id="MCW3472947.1"/>
    </source>
</evidence>
<dbReference type="InterPro" id="IPR051910">
    <property type="entry name" value="ComF/GntX_DNA_util-trans"/>
</dbReference>
<evidence type="ECO:0000313" key="4">
    <source>
        <dbReference type="Proteomes" id="UP001165679"/>
    </source>
</evidence>
<dbReference type="PANTHER" id="PTHR47505">
    <property type="entry name" value="DNA UTILIZATION PROTEIN YHGH"/>
    <property type="match status" value="1"/>
</dbReference>
<keyword evidence="3" id="KW-0808">Transferase</keyword>
<organism evidence="3 4">
    <name type="scientific">Limobrevibacterium gyesilva</name>
    <dbReference type="NCBI Taxonomy" id="2991712"/>
    <lineage>
        <taxon>Bacteria</taxon>
        <taxon>Pseudomonadati</taxon>
        <taxon>Pseudomonadota</taxon>
        <taxon>Alphaproteobacteria</taxon>
        <taxon>Acetobacterales</taxon>
        <taxon>Acetobacteraceae</taxon>
        <taxon>Limobrevibacterium</taxon>
    </lineage>
</organism>
<comment type="caution">
    <text evidence="3">The sequence shown here is derived from an EMBL/GenBank/DDBJ whole genome shotgun (WGS) entry which is preliminary data.</text>
</comment>
<dbReference type="Pfam" id="PF00156">
    <property type="entry name" value="Pribosyltran"/>
    <property type="match status" value="1"/>
</dbReference>
<protein>
    <submittedName>
        <fullName evidence="3">Phosphoribosyltransferase family protein</fullName>
    </submittedName>
</protein>
<proteinExistence type="inferred from homology"/>
<accession>A0AA41YP34</accession>
<feature type="domain" description="Phosphoribosyltransferase" evidence="2">
    <location>
        <begin position="13"/>
        <end position="97"/>
    </location>
</feature>
<dbReference type="InterPro" id="IPR029057">
    <property type="entry name" value="PRTase-like"/>
</dbReference>
<sequence>LARALARIAARPVLPDALRRTRVTVPLGDLSAEARAREVRDAFAVRPARQPRIAARRVLLVDDVMTSGATSGACARALLAAGARAVDVLVAARVPDPRLH</sequence>
<dbReference type="Gene3D" id="3.40.50.2020">
    <property type="match status" value="1"/>
</dbReference>
<reference evidence="3" key="1">
    <citation type="submission" date="2022-09" db="EMBL/GenBank/DDBJ databases">
        <title>Rhodovastum sp. nov. RN2-1 isolated from soil in Seongnam, South Korea.</title>
        <authorList>
            <person name="Le N.T."/>
        </authorList>
    </citation>
    <scope>NUCLEOTIDE SEQUENCE</scope>
    <source>
        <strain evidence="3">RN2-1</strain>
    </source>
</reference>
<evidence type="ECO:0000259" key="2">
    <source>
        <dbReference type="Pfam" id="PF00156"/>
    </source>
</evidence>
<dbReference type="AlphaFoldDB" id="A0AA41YP34"/>
<dbReference type="InterPro" id="IPR000836">
    <property type="entry name" value="PRTase_dom"/>
</dbReference>
<dbReference type="SUPFAM" id="SSF53271">
    <property type="entry name" value="PRTase-like"/>
    <property type="match status" value="1"/>
</dbReference>
<keyword evidence="4" id="KW-1185">Reference proteome</keyword>
<dbReference type="PANTHER" id="PTHR47505:SF1">
    <property type="entry name" value="DNA UTILIZATION PROTEIN YHGH"/>
    <property type="match status" value="1"/>
</dbReference>
<dbReference type="RefSeq" id="WP_264711534.1">
    <property type="nucleotide sequence ID" value="NZ_JAPDNT010000001.1"/>
</dbReference>
<dbReference type="EMBL" id="JAPDNT010000001">
    <property type="protein sequence ID" value="MCW3472947.1"/>
    <property type="molecule type" value="Genomic_DNA"/>
</dbReference>
<gene>
    <name evidence="3" type="ORF">OL599_00005</name>
</gene>